<evidence type="ECO:0000256" key="4">
    <source>
        <dbReference type="ARBA" id="ARBA00022827"/>
    </source>
</evidence>
<proteinExistence type="inferred from homology"/>
<comment type="similarity">
    <text evidence="2">Belongs to the UDP-galactopyranose/dTDP-fucopyranose mutase family.</text>
</comment>
<evidence type="ECO:0000256" key="2">
    <source>
        <dbReference type="ARBA" id="ARBA00009321"/>
    </source>
</evidence>
<dbReference type="GO" id="GO:0050660">
    <property type="term" value="F:flavin adenine dinucleotide binding"/>
    <property type="evidence" value="ECO:0007669"/>
    <property type="project" value="TreeGrafter"/>
</dbReference>
<feature type="region of interest" description="Disordered" evidence="6">
    <location>
        <begin position="367"/>
        <end position="388"/>
    </location>
</feature>
<dbReference type="EMBL" id="PZZL01000001">
    <property type="protein sequence ID" value="PTM61397.1"/>
    <property type="molecule type" value="Genomic_DNA"/>
</dbReference>
<dbReference type="GO" id="GO:0008767">
    <property type="term" value="F:UDP-galactopyranose mutase activity"/>
    <property type="evidence" value="ECO:0007669"/>
    <property type="project" value="InterPro"/>
</dbReference>
<evidence type="ECO:0000313" key="9">
    <source>
        <dbReference type="Proteomes" id="UP000241808"/>
    </source>
</evidence>
<evidence type="ECO:0000259" key="7">
    <source>
        <dbReference type="Pfam" id="PF03275"/>
    </source>
</evidence>
<evidence type="ECO:0000313" key="8">
    <source>
        <dbReference type="EMBL" id="PTM61397.1"/>
    </source>
</evidence>
<comment type="caution">
    <text evidence="8">The sequence shown here is derived from an EMBL/GenBank/DDBJ whole genome shotgun (WGS) entry which is preliminary data.</text>
</comment>
<evidence type="ECO:0000256" key="3">
    <source>
        <dbReference type="ARBA" id="ARBA00022630"/>
    </source>
</evidence>
<keyword evidence="5" id="KW-0413">Isomerase</keyword>
<dbReference type="InterPro" id="IPR004379">
    <property type="entry name" value="UDP-GALP_mutase"/>
</dbReference>
<sequence length="388" mass="44460">MFDWMIVGAGFAGCVLAERLATERGATVLLIDRRPHIGGNAYDRYNEDGLLIHEYGPHIFHTNSDMIVDYLSRFTAWRPYTHRVLAAVDGKLVPIPINRTTINTLYDLALTTDAEAEAWLAARAEPVERIETSEDVVVSKVGRELYEKFFRGYTRKQWGLDPSELDKSVTARVPTRTDTDDRYFADKHQIMPKHGYTAMFSRMVANPAITLMLQADYRDIRDLVPHRRLIYTGQIDEFFDHRFGPLPYRSLRFEHVTLDEPQHQAVGVVNYPQGEAFTRVTEYKHLTGQQHARTALTYEYPSATGDPYYPVPRPENQERYARYEALARATPDVWFVGRLATYRYYNMDQVVGQALATFRRIDESLGRAEAAAPPRGLNGDARRPHAIA</sequence>
<keyword evidence="3" id="KW-0285">Flavoprotein</keyword>
<dbReference type="GO" id="GO:0005829">
    <property type="term" value="C:cytosol"/>
    <property type="evidence" value="ECO:0007669"/>
    <property type="project" value="TreeGrafter"/>
</dbReference>
<evidence type="ECO:0000256" key="5">
    <source>
        <dbReference type="ARBA" id="ARBA00023235"/>
    </source>
</evidence>
<dbReference type="NCBIfam" id="TIGR00031">
    <property type="entry name" value="UDP-GALP_mutase"/>
    <property type="match status" value="1"/>
</dbReference>
<keyword evidence="4" id="KW-0274">FAD</keyword>
<dbReference type="SUPFAM" id="SSF51971">
    <property type="entry name" value="Nucleotide-binding domain"/>
    <property type="match status" value="1"/>
</dbReference>
<comment type="cofactor">
    <cofactor evidence="1">
        <name>FAD</name>
        <dbReference type="ChEBI" id="CHEBI:57692"/>
    </cofactor>
</comment>
<dbReference type="Pfam" id="PF03275">
    <property type="entry name" value="GLF"/>
    <property type="match status" value="1"/>
</dbReference>
<feature type="domain" description="UDP-galactopyranose mutase C-terminal" evidence="7">
    <location>
        <begin position="148"/>
        <end position="344"/>
    </location>
</feature>
<name>A0A2T4ZHD2_9HYPH</name>
<dbReference type="Proteomes" id="UP000241808">
    <property type="component" value="Unassembled WGS sequence"/>
</dbReference>
<organism evidence="8 9">
    <name type="scientific">Phreatobacter oligotrophus</name>
    <dbReference type="NCBI Taxonomy" id="1122261"/>
    <lineage>
        <taxon>Bacteria</taxon>
        <taxon>Pseudomonadati</taxon>
        <taxon>Pseudomonadota</taxon>
        <taxon>Alphaproteobacteria</taxon>
        <taxon>Hyphomicrobiales</taxon>
        <taxon>Phreatobacteraceae</taxon>
        <taxon>Phreatobacter</taxon>
    </lineage>
</organism>
<dbReference type="PANTHER" id="PTHR21197:SF0">
    <property type="entry name" value="UDP-GALACTOPYRANOSE MUTASE"/>
    <property type="match status" value="1"/>
</dbReference>
<dbReference type="Gene3D" id="3.40.50.720">
    <property type="entry name" value="NAD(P)-binding Rossmann-like Domain"/>
    <property type="match status" value="3"/>
</dbReference>
<dbReference type="SUPFAM" id="SSF54373">
    <property type="entry name" value="FAD-linked reductases, C-terminal domain"/>
    <property type="match status" value="1"/>
</dbReference>
<dbReference type="AlphaFoldDB" id="A0A2T4ZHD2"/>
<reference evidence="8 9" key="1">
    <citation type="submission" date="2018-04" db="EMBL/GenBank/DDBJ databases">
        <title>Genomic Encyclopedia of Archaeal and Bacterial Type Strains, Phase II (KMG-II): from individual species to whole genera.</title>
        <authorList>
            <person name="Goeker M."/>
        </authorList>
    </citation>
    <scope>NUCLEOTIDE SEQUENCE [LARGE SCALE GENOMIC DNA]</scope>
    <source>
        <strain evidence="8 9">DSM 25521</strain>
    </source>
</reference>
<evidence type="ECO:0000256" key="6">
    <source>
        <dbReference type="SAM" id="MobiDB-lite"/>
    </source>
</evidence>
<accession>A0A2T4ZHD2</accession>
<keyword evidence="9" id="KW-1185">Reference proteome</keyword>
<dbReference type="Pfam" id="PF13450">
    <property type="entry name" value="NAD_binding_8"/>
    <property type="match status" value="1"/>
</dbReference>
<dbReference type="OrthoDB" id="9769600at2"/>
<dbReference type="PANTHER" id="PTHR21197">
    <property type="entry name" value="UDP-GALACTOPYRANOSE MUTASE"/>
    <property type="match status" value="1"/>
</dbReference>
<gene>
    <name evidence="8" type="ORF">C8P69_10164</name>
</gene>
<dbReference type="InterPro" id="IPR015899">
    <property type="entry name" value="UDP-GalPyranose_mutase_C"/>
</dbReference>
<evidence type="ECO:0000256" key="1">
    <source>
        <dbReference type="ARBA" id="ARBA00001974"/>
    </source>
</evidence>
<protein>
    <submittedName>
        <fullName evidence="8">UDP-galactopyranose mutase</fullName>
    </submittedName>
</protein>
<dbReference type="RefSeq" id="WP_108173879.1">
    <property type="nucleotide sequence ID" value="NZ_PZZL01000001.1"/>
</dbReference>